<dbReference type="SMART" id="SM00382">
    <property type="entry name" value="AAA"/>
    <property type="match status" value="1"/>
</dbReference>
<feature type="transmembrane region" description="Helical" evidence="9">
    <location>
        <begin position="52"/>
        <end position="77"/>
    </location>
</feature>
<evidence type="ECO:0000256" key="6">
    <source>
        <dbReference type="ARBA" id="ARBA00022840"/>
    </source>
</evidence>
<dbReference type="PROSITE" id="PS00211">
    <property type="entry name" value="ABC_TRANSPORTER_1"/>
    <property type="match status" value="1"/>
</dbReference>
<dbReference type="Proteomes" id="UP000660861">
    <property type="component" value="Unassembled WGS sequence"/>
</dbReference>
<dbReference type="Gene3D" id="1.20.1560.10">
    <property type="entry name" value="ABC transporter type 1, transmembrane domain"/>
    <property type="match status" value="1"/>
</dbReference>
<evidence type="ECO:0000256" key="5">
    <source>
        <dbReference type="ARBA" id="ARBA00022741"/>
    </source>
</evidence>
<evidence type="ECO:0000256" key="2">
    <source>
        <dbReference type="ARBA" id="ARBA00022448"/>
    </source>
</evidence>
<dbReference type="InterPro" id="IPR036640">
    <property type="entry name" value="ABC1_TM_sf"/>
</dbReference>
<feature type="transmembrane region" description="Helical" evidence="9">
    <location>
        <begin position="235"/>
        <end position="258"/>
    </location>
</feature>
<evidence type="ECO:0000256" key="1">
    <source>
        <dbReference type="ARBA" id="ARBA00004651"/>
    </source>
</evidence>
<evidence type="ECO:0000259" key="11">
    <source>
        <dbReference type="PROSITE" id="PS50929"/>
    </source>
</evidence>
<feature type="transmembrane region" description="Helical" evidence="9">
    <location>
        <begin position="278"/>
        <end position="297"/>
    </location>
</feature>
<evidence type="ECO:0000256" key="3">
    <source>
        <dbReference type="ARBA" id="ARBA00022475"/>
    </source>
</evidence>
<name>A0A926EBG9_9FIRM</name>
<dbReference type="PANTHER" id="PTHR43394:SF1">
    <property type="entry name" value="ATP-BINDING CASSETTE SUB-FAMILY B MEMBER 10, MITOCHONDRIAL"/>
    <property type="match status" value="1"/>
</dbReference>
<dbReference type="InterPro" id="IPR017871">
    <property type="entry name" value="ABC_transporter-like_CS"/>
</dbReference>
<feature type="domain" description="ABC transmembrane type-1" evidence="11">
    <location>
        <begin position="16"/>
        <end position="298"/>
    </location>
</feature>
<dbReference type="EMBL" id="JACRTC010000002">
    <property type="protein sequence ID" value="MBC8569995.1"/>
    <property type="molecule type" value="Genomic_DNA"/>
</dbReference>
<keyword evidence="8 9" id="KW-0472">Membrane</keyword>
<dbReference type="AlphaFoldDB" id="A0A926EBG9"/>
<dbReference type="PANTHER" id="PTHR43394">
    <property type="entry name" value="ATP-DEPENDENT PERMEASE MDL1, MITOCHONDRIAL"/>
    <property type="match status" value="1"/>
</dbReference>
<feature type="transmembrane region" description="Helical" evidence="9">
    <location>
        <begin position="133"/>
        <end position="151"/>
    </location>
</feature>
<gene>
    <name evidence="12" type="ORF">H8709_04050</name>
</gene>
<evidence type="ECO:0000259" key="10">
    <source>
        <dbReference type="PROSITE" id="PS50893"/>
    </source>
</evidence>
<dbReference type="GO" id="GO:0005886">
    <property type="term" value="C:plasma membrane"/>
    <property type="evidence" value="ECO:0007669"/>
    <property type="project" value="UniProtKB-SubCell"/>
</dbReference>
<dbReference type="GO" id="GO:0015421">
    <property type="term" value="F:ABC-type oligopeptide transporter activity"/>
    <property type="evidence" value="ECO:0007669"/>
    <property type="project" value="TreeGrafter"/>
</dbReference>
<keyword evidence="5" id="KW-0547">Nucleotide-binding</keyword>
<organism evidence="12 13">
    <name type="scientific">Zongyangia hominis</name>
    <dbReference type="NCBI Taxonomy" id="2763677"/>
    <lineage>
        <taxon>Bacteria</taxon>
        <taxon>Bacillati</taxon>
        <taxon>Bacillota</taxon>
        <taxon>Clostridia</taxon>
        <taxon>Eubacteriales</taxon>
        <taxon>Oscillospiraceae</taxon>
        <taxon>Zongyangia</taxon>
    </lineage>
</organism>
<evidence type="ECO:0000313" key="13">
    <source>
        <dbReference type="Proteomes" id="UP000660861"/>
    </source>
</evidence>
<dbReference type="InterPro" id="IPR011527">
    <property type="entry name" value="ABC1_TM_dom"/>
</dbReference>
<comment type="subcellular location">
    <subcellularLocation>
        <location evidence="1">Cell membrane</location>
        <topology evidence="1">Multi-pass membrane protein</topology>
    </subcellularLocation>
</comment>
<dbReference type="InterPro" id="IPR003439">
    <property type="entry name" value="ABC_transporter-like_ATP-bd"/>
</dbReference>
<keyword evidence="3" id="KW-1003">Cell membrane</keyword>
<dbReference type="PROSITE" id="PS50893">
    <property type="entry name" value="ABC_TRANSPORTER_2"/>
    <property type="match status" value="1"/>
</dbReference>
<dbReference type="SUPFAM" id="SSF52540">
    <property type="entry name" value="P-loop containing nucleoside triphosphate hydrolases"/>
    <property type="match status" value="1"/>
</dbReference>
<proteinExistence type="predicted"/>
<feature type="transmembrane region" description="Helical" evidence="9">
    <location>
        <begin position="20"/>
        <end position="40"/>
    </location>
</feature>
<comment type="caution">
    <text evidence="12">The sequence shown here is derived from an EMBL/GenBank/DDBJ whole genome shotgun (WGS) entry which is preliminary data.</text>
</comment>
<dbReference type="SUPFAM" id="SSF90123">
    <property type="entry name" value="ABC transporter transmembrane region"/>
    <property type="match status" value="1"/>
</dbReference>
<dbReference type="InterPro" id="IPR027417">
    <property type="entry name" value="P-loop_NTPase"/>
</dbReference>
<keyword evidence="13" id="KW-1185">Reference proteome</keyword>
<evidence type="ECO:0000313" key="12">
    <source>
        <dbReference type="EMBL" id="MBC8569995.1"/>
    </source>
</evidence>
<dbReference type="GO" id="GO:0016887">
    <property type="term" value="F:ATP hydrolysis activity"/>
    <property type="evidence" value="ECO:0007669"/>
    <property type="project" value="InterPro"/>
</dbReference>
<keyword evidence="2" id="KW-0813">Transport</keyword>
<feature type="domain" description="ABC transporter" evidence="10">
    <location>
        <begin position="333"/>
        <end position="568"/>
    </location>
</feature>
<dbReference type="Gene3D" id="3.40.50.300">
    <property type="entry name" value="P-loop containing nucleotide triphosphate hydrolases"/>
    <property type="match status" value="1"/>
</dbReference>
<evidence type="ECO:0000256" key="7">
    <source>
        <dbReference type="ARBA" id="ARBA00022989"/>
    </source>
</evidence>
<evidence type="ECO:0000256" key="9">
    <source>
        <dbReference type="SAM" id="Phobius"/>
    </source>
</evidence>
<dbReference type="RefSeq" id="WP_262397096.1">
    <property type="nucleotide sequence ID" value="NZ_JACRTC010000002.1"/>
</dbReference>
<keyword evidence="7 9" id="KW-1133">Transmembrane helix</keyword>
<dbReference type="InterPro" id="IPR039421">
    <property type="entry name" value="Type_1_exporter"/>
</dbReference>
<dbReference type="Pfam" id="PF00664">
    <property type="entry name" value="ABC_membrane"/>
    <property type="match status" value="1"/>
</dbReference>
<keyword evidence="4 9" id="KW-0812">Transmembrane</keyword>
<feature type="transmembrane region" description="Helical" evidence="9">
    <location>
        <begin position="157"/>
        <end position="174"/>
    </location>
</feature>
<dbReference type="FunFam" id="3.40.50.300:FF:000221">
    <property type="entry name" value="Multidrug ABC transporter ATP-binding protein"/>
    <property type="match status" value="1"/>
</dbReference>
<reference evidence="12" key="1">
    <citation type="submission" date="2020-08" db="EMBL/GenBank/DDBJ databases">
        <title>Genome public.</title>
        <authorList>
            <person name="Liu C."/>
            <person name="Sun Q."/>
        </authorList>
    </citation>
    <scope>NUCLEOTIDE SEQUENCE</scope>
    <source>
        <strain evidence="12">NSJ-54</strain>
    </source>
</reference>
<evidence type="ECO:0000256" key="4">
    <source>
        <dbReference type="ARBA" id="ARBA00022692"/>
    </source>
</evidence>
<dbReference type="CDD" id="cd18548">
    <property type="entry name" value="ABC_6TM_Tm287_like"/>
    <property type="match status" value="1"/>
</dbReference>
<dbReference type="GO" id="GO:0005524">
    <property type="term" value="F:ATP binding"/>
    <property type="evidence" value="ECO:0007669"/>
    <property type="project" value="UniProtKB-KW"/>
</dbReference>
<dbReference type="InterPro" id="IPR003593">
    <property type="entry name" value="AAA+_ATPase"/>
</dbReference>
<evidence type="ECO:0000256" key="8">
    <source>
        <dbReference type="ARBA" id="ARBA00023136"/>
    </source>
</evidence>
<dbReference type="PROSITE" id="PS50929">
    <property type="entry name" value="ABC_TM1F"/>
    <property type="match status" value="1"/>
</dbReference>
<protein>
    <submittedName>
        <fullName evidence="12">ABC transporter ATP-binding protein</fullName>
    </submittedName>
</protein>
<dbReference type="Pfam" id="PF00005">
    <property type="entry name" value="ABC_tran"/>
    <property type="match status" value="1"/>
</dbReference>
<sequence length="578" mass="62904">MWKLARYLKHFKKEVILGPFFKLLEAIFELIVPLVMAKIIDVGVKNGDTRYVLTMGGVMVLLGVAGLGFALTCQYFAAKASQGFGTMVRNDLFAHISSLSHGEVDRIGTPSLITRITGDVNQLQVAVAMLIRLVVRAPFLVIGAAVMAMMLDLRLSLVFLAAAPLVGLALYFVMSRSVPFYRVIQKKLDRISLITRENLEGARVIRAFSKQDTERARFHAASEDAMVSSIRVGKIAALLNPLTFAIMNLAIVAIVWFGGFRVDTGALSQGQIIAFVNYMTQILLALVVVANLVIIFTKSSASAARVNEVFATQPSITDPEKALSTKDAAAPKIQFRDVSFSYPGSGEVSLSHISVDIQKGQTVGIIGGTGSGKSTLVNLIPRFYDATEGSILVDGVDVRSYPLEKLRGQIGIVPQQAVLFSGTLEENLRWGKEGATKEQMDKALRVAQAKEFVDRLPDGWDTQIAQGGKNLSGGQRQRLTIARALTREPDILILDDSMSALDFATDAALRRALREETEDMTVLMVTQRAHTIRSADLIIVLDDGEVAGIGTHEALFAQCGVYREICLSQQKEKEAAGQ</sequence>
<accession>A0A926EBG9</accession>
<keyword evidence="6 12" id="KW-0067">ATP-binding</keyword>